<keyword evidence="2" id="KW-1185">Reference proteome</keyword>
<comment type="caution">
    <text evidence="1">The sequence shown here is derived from an EMBL/GenBank/DDBJ whole genome shotgun (WGS) entry which is preliminary data.</text>
</comment>
<dbReference type="EMBL" id="JABFDY010000012">
    <property type="protein sequence ID" value="KAF7700365.1"/>
    <property type="molecule type" value="Genomic_DNA"/>
</dbReference>
<organism evidence="1 2">
    <name type="scientific">Silurus meridionalis</name>
    <name type="common">Southern catfish</name>
    <name type="synonym">Silurus soldatovi meridionalis</name>
    <dbReference type="NCBI Taxonomy" id="175797"/>
    <lineage>
        <taxon>Eukaryota</taxon>
        <taxon>Metazoa</taxon>
        <taxon>Chordata</taxon>
        <taxon>Craniata</taxon>
        <taxon>Vertebrata</taxon>
        <taxon>Euteleostomi</taxon>
        <taxon>Actinopterygii</taxon>
        <taxon>Neopterygii</taxon>
        <taxon>Teleostei</taxon>
        <taxon>Ostariophysi</taxon>
        <taxon>Siluriformes</taxon>
        <taxon>Siluridae</taxon>
        <taxon>Silurus</taxon>
    </lineage>
</organism>
<reference evidence="1" key="1">
    <citation type="submission" date="2020-08" db="EMBL/GenBank/DDBJ databases">
        <title>Chromosome-level assembly of Southern catfish (Silurus meridionalis) provides insights into visual adaptation to the nocturnal and benthic lifestyles.</title>
        <authorList>
            <person name="Zhang Y."/>
            <person name="Wang D."/>
            <person name="Peng Z."/>
        </authorList>
    </citation>
    <scope>NUCLEOTIDE SEQUENCE</scope>
    <source>
        <strain evidence="1">SWU-2019-XX</strain>
        <tissue evidence="1">Muscle</tissue>
    </source>
</reference>
<dbReference type="AlphaFoldDB" id="A0A8T0B4A3"/>
<evidence type="ECO:0000313" key="2">
    <source>
        <dbReference type="Proteomes" id="UP000606274"/>
    </source>
</evidence>
<gene>
    <name evidence="1" type="ORF">HF521_003323</name>
</gene>
<dbReference type="Proteomes" id="UP000606274">
    <property type="component" value="Unassembled WGS sequence"/>
</dbReference>
<proteinExistence type="predicted"/>
<evidence type="ECO:0000313" key="1">
    <source>
        <dbReference type="EMBL" id="KAF7700365.1"/>
    </source>
</evidence>
<protein>
    <submittedName>
        <fullName evidence="1">Uncharacterized protein</fullName>
    </submittedName>
</protein>
<name>A0A8T0B4A3_SILME</name>
<accession>A0A8T0B4A3</accession>
<sequence>MDVLGNDELCRAVLANGDLYRFVLAKGDVHKALMANGDLCIGLYWVVATFVCLSKDELGSSKQRGRDTRAHARRFCNVTDDRTHSAGAARSRRQAELHEQVKKKNLKLLEMFLRSTRGFLLTLCLLLLLSLPQPSIQGRIKGRWNKGGLKTTGILTCGHSNVLLHPESSRFPLETYDEKPAKS</sequence>